<dbReference type="AlphaFoldDB" id="A0A5S9F3S7"/>
<dbReference type="OrthoDB" id="1524959at2"/>
<dbReference type="Gene3D" id="1.20.120.340">
    <property type="entry name" value="Flagellar protein FliS"/>
    <property type="match status" value="1"/>
</dbReference>
<evidence type="ECO:0000256" key="5">
    <source>
        <dbReference type="ARBA" id="ARBA00023186"/>
    </source>
</evidence>
<dbReference type="PIRSF" id="PIRSF039090">
    <property type="entry name" value="Flis"/>
    <property type="match status" value="1"/>
</dbReference>
<keyword evidence="6" id="KW-0969">Cilium</keyword>
<proteinExistence type="inferred from homology"/>
<keyword evidence="4" id="KW-1005">Bacterial flagellum biogenesis</keyword>
<evidence type="ECO:0000313" key="7">
    <source>
        <dbReference type="Proteomes" id="UP000326354"/>
    </source>
</evidence>
<dbReference type="GO" id="GO:0005829">
    <property type="term" value="C:cytosol"/>
    <property type="evidence" value="ECO:0007669"/>
    <property type="project" value="UniProtKB-SubCell"/>
</dbReference>
<comment type="similarity">
    <text evidence="2">Belongs to the FliS family.</text>
</comment>
<keyword evidence="6" id="KW-0282">Flagellum</keyword>
<dbReference type="InterPro" id="IPR003713">
    <property type="entry name" value="FliS"/>
</dbReference>
<sequence>MYSGINQYKKIIVNTSSPVENIILLYKKSIQSLILAEQKLINEDYSAKGQAILKTIDIINLLNSNLDFSQGDVAKRLHEAYEIILAHLTKANTHNDLDSLRNAQKWLKDLLETWQQIARMV</sequence>
<evidence type="ECO:0000256" key="3">
    <source>
        <dbReference type="ARBA" id="ARBA00022490"/>
    </source>
</evidence>
<dbReference type="CDD" id="cd16098">
    <property type="entry name" value="FliS"/>
    <property type="match status" value="1"/>
</dbReference>
<dbReference type="SUPFAM" id="SSF101116">
    <property type="entry name" value="Flagellar export chaperone FliS"/>
    <property type="match status" value="1"/>
</dbReference>
<dbReference type="PANTHER" id="PTHR34773">
    <property type="entry name" value="FLAGELLAR SECRETION CHAPERONE FLIS"/>
    <property type="match status" value="1"/>
</dbReference>
<keyword evidence="3" id="KW-0963">Cytoplasm</keyword>
<dbReference type="Pfam" id="PF02561">
    <property type="entry name" value="FliS"/>
    <property type="match status" value="1"/>
</dbReference>
<dbReference type="InterPro" id="IPR036584">
    <property type="entry name" value="FliS_sf"/>
</dbReference>
<accession>A0A5S9F3S7</accession>
<keyword evidence="7" id="KW-1185">Reference proteome</keyword>
<dbReference type="PANTHER" id="PTHR34773:SF1">
    <property type="entry name" value="FLAGELLAR SECRETION CHAPERONE FLIS"/>
    <property type="match status" value="1"/>
</dbReference>
<dbReference type="KEGG" id="uam:UABAM_03359"/>
<name>A0A5S9F3S7_UABAM</name>
<dbReference type="EMBL" id="AP019860">
    <property type="protein sequence ID" value="BBM84996.1"/>
    <property type="molecule type" value="Genomic_DNA"/>
</dbReference>
<dbReference type="NCBIfam" id="TIGR00208">
    <property type="entry name" value="fliS"/>
    <property type="match status" value="1"/>
</dbReference>
<dbReference type="Proteomes" id="UP000326354">
    <property type="component" value="Chromosome"/>
</dbReference>
<organism evidence="6 7">
    <name type="scientific">Uabimicrobium amorphum</name>
    <dbReference type="NCBI Taxonomy" id="2596890"/>
    <lineage>
        <taxon>Bacteria</taxon>
        <taxon>Pseudomonadati</taxon>
        <taxon>Planctomycetota</taxon>
        <taxon>Candidatus Uabimicrobiia</taxon>
        <taxon>Candidatus Uabimicrobiales</taxon>
        <taxon>Candidatus Uabimicrobiaceae</taxon>
        <taxon>Candidatus Uabimicrobium</taxon>
    </lineage>
</organism>
<keyword evidence="6" id="KW-0966">Cell projection</keyword>
<evidence type="ECO:0000256" key="4">
    <source>
        <dbReference type="ARBA" id="ARBA00022795"/>
    </source>
</evidence>
<evidence type="ECO:0000256" key="1">
    <source>
        <dbReference type="ARBA" id="ARBA00004514"/>
    </source>
</evidence>
<evidence type="ECO:0000313" key="6">
    <source>
        <dbReference type="EMBL" id="BBM84996.1"/>
    </source>
</evidence>
<keyword evidence="5" id="KW-0143">Chaperone</keyword>
<dbReference type="RefSeq" id="WP_151969120.1">
    <property type="nucleotide sequence ID" value="NZ_AP019860.1"/>
</dbReference>
<evidence type="ECO:0000256" key="2">
    <source>
        <dbReference type="ARBA" id="ARBA00008787"/>
    </source>
</evidence>
<protein>
    <submittedName>
        <fullName evidence="6">Flagellar protein FliS</fullName>
    </submittedName>
</protein>
<comment type="subcellular location">
    <subcellularLocation>
        <location evidence="1">Cytoplasm</location>
        <location evidence="1">Cytosol</location>
    </subcellularLocation>
</comment>
<gene>
    <name evidence="6" type="ORF">UABAM_03359</name>
</gene>
<dbReference type="GO" id="GO:0044780">
    <property type="term" value="P:bacterial-type flagellum assembly"/>
    <property type="evidence" value="ECO:0007669"/>
    <property type="project" value="InterPro"/>
</dbReference>
<reference evidence="6 7" key="1">
    <citation type="submission" date="2019-08" db="EMBL/GenBank/DDBJ databases">
        <title>Complete genome sequence of Candidatus Uab amorphum.</title>
        <authorList>
            <person name="Shiratori T."/>
            <person name="Suzuki S."/>
            <person name="Kakizawa Y."/>
            <person name="Ishida K."/>
        </authorList>
    </citation>
    <scope>NUCLEOTIDE SEQUENCE [LARGE SCALE GENOMIC DNA]</scope>
    <source>
        <strain evidence="6 7">SRT547</strain>
    </source>
</reference>
<dbReference type="GO" id="GO:0071973">
    <property type="term" value="P:bacterial-type flagellum-dependent cell motility"/>
    <property type="evidence" value="ECO:0007669"/>
    <property type="project" value="TreeGrafter"/>
</dbReference>